<keyword evidence="2" id="KW-1185">Reference proteome</keyword>
<name>A0ACB8QD34_9AGAM</name>
<evidence type="ECO:0000313" key="1">
    <source>
        <dbReference type="EMBL" id="KAI0029669.1"/>
    </source>
</evidence>
<reference evidence="1" key="2">
    <citation type="journal article" date="2022" name="New Phytol.">
        <title>Evolutionary transition to the ectomycorrhizal habit in the genomes of a hyperdiverse lineage of mushroom-forming fungi.</title>
        <authorList>
            <person name="Looney B."/>
            <person name="Miyauchi S."/>
            <person name="Morin E."/>
            <person name="Drula E."/>
            <person name="Courty P.E."/>
            <person name="Kohler A."/>
            <person name="Kuo A."/>
            <person name="LaButti K."/>
            <person name="Pangilinan J."/>
            <person name="Lipzen A."/>
            <person name="Riley R."/>
            <person name="Andreopoulos W."/>
            <person name="He G."/>
            <person name="Johnson J."/>
            <person name="Nolan M."/>
            <person name="Tritt A."/>
            <person name="Barry K.W."/>
            <person name="Grigoriev I.V."/>
            <person name="Nagy L.G."/>
            <person name="Hibbett D."/>
            <person name="Henrissat B."/>
            <person name="Matheny P.B."/>
            <person name="Labbe J."/>
            <person name="Martin F.M."/>
        </authorList>
    </citation>
    <scope>NUCLEOTIDE SEQUENCE</scope>
    <source>
        <strain evidence="1">EC-137</strain>
    </source>
</reference>
<organism evidence="1 2">
    <name type="scientific">Vararia minispora EC-137</name>
    <dbReference type="NCBI Taxonomy" id="1314806"/>
    <lineage>
        <taxon>Eukaryota</taxon>
        <taxon>Fungi</taxon>
        <taxon>Dikarya</taxon>
        <taxon>Basidiomycota</taxon>
        <taxon>Agaricomycotina</taxon>
        <taxon>Agaricomycetes</taxon>
        <taxon>Russulales</taxon>
        <taxon>Lachnocladiaceae</taxon>
        <taxon>Vararia</taxon>
    </lineage>
</organism>
<gene>
    <name evidence="1" type="ORF">K488DRAFT_80030</name>
</gene>
<dbReference type="EMBL" id="MU273662">
    <property type="protein sequence ID" value="KAI0029669.1"/>
    <property type="molecule type" value="Genomic_DNA"/>
</dbReference>
<evidence type="ECO:0000313" key="2">
    <source>
        <dbReference type="Proteomes" id="UP000814128"/>
    </source>
</evidence>
<accession>A0ACB8QD34</accession>
<dbReference type="Proteomes" id="UP000814128">
    <property type="component" value="Unassembled WGS sequence"/>
</dbReference>
<proteinExistence type="predicted"/>
<comment type="caution">
    <text evidence="1">The sequence shown here is derived from an EMBL/GenBank/DDBJ whole genome shotgun (WGS) entry which is preliminary data.</text>
</comment>
<reference evidence="1" key="1">
    <citation type="submission" date="2021-02" db="EMBL/GenBank/DDBJ databases">
        <authorList>
            <consortium name="DOE Joint Genome Institute"/>
            <person name="Ahrendt S."/>
            <person name="Looney B.P."/>
            <person name="Miyauchi S."/>
            <person name="Morin E."/>
            <person name="Drula E."/>
            <person name="Courty P.E."/>
            <person name="Chicoki N."/>
            <person name="Fauchery L."/>
            <person name="Kohler A."/>
            <person name="Kuo A."/>
            <person name="Labutti K."/>
            <person name="Pangilinan J."/>
            <person name="Lipzen A."/>
            <person name="Riley R."/>
            <person name="Andreopoulos W."/>
            <person name="He G."/>
            <person name="Johnson J."/>
            <person name="Barry K.W."/>
            <person name="Grigoriev I.V."/>
            <person name="Nagy L."/>
            <person name="Hibbett D."/>
            <person name="Henrissat B."/>
            <person name="Matheny P.B."/>
            <person name="Labbe J."/>
            <person name="Martin F."/>
        </authorList>
    </citation>
    <scope>NUCLEOTIDE SEQUENCE</scope>
    <source>
        <strain evidence="1">EC-137</strain>
    </source>
</reference>
<protein>
    <submittedName>
        <fullName evidence="1">Solute carrier family 25 member 38</fullName>
    </submittedName>
</protein>
<sequence>MSRVAEHLASGALSGFTSTVFLQPFDFLKTRQQQLHAAARPPVLRLARDVVVAEGPLGLWRGTNASLARNIPGIALYMTGLSQVRSMLARTSMFSAPEGQRRLSTLPTLSHSGNMFAGAATRVAVGILLNPISVLKARYESSLHSLPSLPAAFRDLMRAGPSELTRGLLASSVRDAPYAGLFVLSYEGMKRQTGNALPLLPSSIVHTTSAATAGTLATLATHPFDVIKTKIQVRTEDQYRGFLRTVVAIWKTRGLMGFLDGASLRLSRKILSSAIGWGVYEGVLMLSRRL</sequence>